<evidence type="ECO:0000256" key="5">
    <source>
        <dbReference type="ARBA" id="ARBA00023163"/>
    </source>
</evidence>
<gene>
    <name evidence="7" type="ORF">RFM52_05380</name>
</gene>
<dbReference type="Pfam" id="PF00126">
    <property type="entry name" value="HTH_1"/>
    <property type="match status" value="1"/>
</dbReference>
<dbReference type="SUPFAM" id="SSF53850">
    <property type="entry name" value="Periplasmic binding protein-like II"/>
    <property type="match status" value="1"/>
</dbReference>
<organism evidence="7 8">
    <name type="scientific">Mesorhizobium humile</name>
    <dbReference type="NCBI Taxonomy" id="3072313"/>
    <lineage>
        <taxon>Bacteria</taxon>
        <taxon>Pseudomonadati</taxon>
        <taxon>Pseudomonadota</taxon>
        <taxon>Alphaproteobacteria</taxon>
        <taxon>Hyphomicrobiales</taxon>
        <taxon>Phyllobacteriaceae</taxon>
        <taxon>Mesorhizobium</taxon>
    </lineage>
</organism>
<dbReference type="InterPro" id="IPR036388">
    <property type="entry name" value="WH-like_DNA-bd_sf"/>
</dbReference>
<proteinExistence type="inferred from homology"/>
<evidence type="ECO:0000256" key="1">
    <source>
        <dbReference type="ARBA" id="ARBA00009437"/>
    </source>
</evidence>
<evidence type="ECO:0000259" key="6">
    <source>
        <dbReference type="PROSITE" id="PS50931"/>
    </source>
</evidence>
<dbReference type="Proteomes" id="UP001280156">
    <property type="component" value="Unassembled WGS sequence"/>
</dbReference>
<dbReference type="InterPro" id="IPR037402">
    <property type="entry name" value="YidZ_PBP2"/>
</dbReference>
<dbReference type="EMBL" id="JAVIIV010000002">
    <property type="protein sequence ID" value="MDX8484612.1"/>
    <property type="molecule type" value="Genomic_DNA"/>
</dbReference>
<sequence>MNLSSFDLNLLRVLDALLREQSTVKAGERIGLSQPAVSASLGRLRNFLGDPLFVRAGQRIVPTQYARDLELPLRRILDELSALLAGPGSFNPAEAEQSFKIAGSDFFAEMLMPALANAISRLAPGILVQLVDLVPDDYVGTLEKHGIDLALVPKVDFPAWIDHLPAFRSTFVTIARAGHPRLERAKVRPGDVVPIDLFCDLGHVVFSPEGKLKAMGDAALARMGRERRVAMTMPVFGGVCNAVAGSDLVALVPEQLARKVAPRLGLAIYSPPMPINPALICIVWHKRNTTDPTHRWLRELVLKLLSQLSACETDGSAHEPRPS</sequence>
<evidence type="ECO:0000313" key="7">
    <source>
        <dbReference type="EMBL" id="MDX8484612.1"/>
    </source>
</evidence>
<dbReference type="SUPFAM" id="SSF46785">
    <property type="entry name" value="Winged helix' DNA-binding domain"/>
    <property type="match status" value="1"/>
</dbReference>
<dbReference type="PANTHER" id="PTHR30118:SF15">
    <property type="entry name" value="TRANSCRIPTIONAL REGULATORY PROTEIN"/>
    <property type="match status" value="1"/>
</dbReference>
<feature type="domain" description="HTH lysR-type" evidence="6">
    <location>
        <begin position="6"/>
        <end position="63"/>
    </location>
</feature>
<protein>
    <submittedName>
        <fullName evidence="7">LysR family transcriptional regulator</fullName>
    </submittedName>
</protein>
<keyword evidence="8" id="KW-1185">Reference proteome</keyword>
<dbReference type="InterPro" id="IPR005119">
    <property type="entry name" value="LysR_subst-bd"/>
</dbReference>
<dbReference type="InterPro" id="IPR036390">
    <property type="entry name" value="WH_DNA-bd_sf"/>
</dbReference>
<comment type="similarity">
    <text evidence="1">Belongs to the LysR transcriptional regulatory family.</text>
</comment>
<dbReference type="InterPro" id="IPR050389">
    <property type="entry name" value="LysR-type_TF"/>
</dbReference>
<dbReference type="Gene3D" id="1.10.10.10">
    <property type="entry name" value="Winged helix-like DNA-binding domain superfamily/Winged helix DNA-binding domain"/>
    <property type="match status" value="1"/>
</dbReference>
<dbReference type="PROSITE" id="PS50931">
    <property type="entry name" value="HTH_LYSR"/>
    <property type="match status" value="1"/>
</dbReference>
<evidence type="ECO:0000256" key="3">
    <source>
        <dbReference type="ARBA" id="ARBA00023015"/>
    </source>
</evidence>
<dbReference type="PRINTS" id="PR00039">
    <property type="entry name" value="HTHLYSR"/>
</dbReference>
<keyword evidence="4" id="KW-0238">DNA-binding</keyword>
<dbReference type="CDD" id="cd08417">
    <property type="entry name" value="PBP2_Nitroaromatics_like"/>
    <property type="match status" value="1"/>
</dbReference>
<accession>A0ABU4YFJ5</accession>
<dbReference type="InterPro" id="IPR000847">
    <property type="entry name" value="LysR_HTH_N"/>
</dbReference>
<dbReference type="Gene3D" id="3.40.190.10">
    <property type="entry name" value="Periplasmic binding protein-like II"/>
    <property type="match status" value="2"/>
</dbReference>
<keyword evidence="2" id="KW-0536">Nodulation</keyword>
<evidence type="ECO:0000256" key="4">
    <source>
        <dbReference type="ARBA" id="ARBA00023125"/>
    </source>
</evidence>
<dbReference type="Pfam" id="PF03466">
    <property type="entry name" value="LysR_substrate"/>
    <property type="match status" value="1"/>
</dbReference>
<evidence type="ECO:0000313" key="8">
    <source>
        <dbReference type="Proteomes" id="UP001280156"/>
    </source>
</evidence>
<dbReference type="RefSeq" id="WP_320295479.1">
    <property type="nucleotide sequence ID" value="NZ_JAVIIU010000004.1"/>
</dbReference>
<keyword evidence="5" id="KW-0804">Transcription</keyword>
<evidence type="ECO:0000256" key="2">
    <source>
        <dbReference type="ARBA" id="ARBA00022458"/>
    </source>
</evidence>
<reference evidence="7 8" key="1">
    <citation type="submission" date="2023-08" db="EMBL/GenBank/DDBJ databases">
        <title>Implementing the SeqCode for naming new Mesorhizobium species isolated from Vachellia karroo root nodules.</title>
        <authorList>
            <person name="Van Lill M."/>
        </authorList>
    </citation>
    <scope>NUCLEOTIDE SEQUENCE [LARGE SCALE GENOMIC DNA]</scope>
    <source>
        <strain evidence="7 8">VK2B</strain>
    </source>
</reference>
<dbReference type="PANTHER" id="PTHR30118">
    <property type="entry name" value="HTH-TYPE TRANSCRIPTIONAL REGULATOR LEUO-RELATED"/>
    <property type="match status" value="1"/>
</dbReference>
<keyword evidence="3" id="KW-0805">Transcription regulation</keyword>
<comment type="caution">
    <text evidence="7">The sequence shown here is derived from an EMBL/GenBank/DDBJ whole genome shotgun (WGS) entry which is preliminary data.</text>
</comment>
<name>A0ABU4YFJ5_9HYPH</name>